<sequence length="277" mass="32361">MLLLAYRTLKKECCKEYRCLNSANPALFEKSEWQADDRRRKWYVCYKWLVCIYLLWGLVHDWLLYEFNANNCKDTETACRIKWFVYCTSWAYLLLICQALMSAYLITWQPAATKKSEFSTFHRFYWIINNMAYALSLNVSLVYWTLVYSPGVMVLDFSNIKGHVTNSVLVLVDLMVMAQPVRLLHAYLPMTVGLLFAFFSAVFYLFGGTNRLLEEAIYPVYYWKYPLKAAYVGSCCEIGILLMHILVWLVFLLRSKLAQLVKNSNSQSEDESGVDIV</sequence>
<evidence type="ECO:0008006" key="4">
    <source>
        <dbReference type="Google" id="ProtNLM"/>
    </source>
</evidence>
<feature type="transmembrane region" description="Helical" evidence="1">
    <location>
        <begin position="83"/>
        <end position="106"/>
    </location>
</feature>
<accession>A0A8S1C0Y2</accession>
<dbReference type="EMBL" id="CADEPI010000021">
    <property type="protein sequence ID" value="CAB3365527.1"/>
    <property type="molecule type" value="Genomic_DNA"/>
</dbReference>
<dbReference type="Proteomes" id="UP000494165">
    <property type="component" value="Unassembled WGS sequence"/>
</dbReference>
<reference evidence="2 3" key="1">
    <citation type="submission" date="2020-04" db="EMBL/GenBank/DDBJ databases">
        <authorList>
            <person name="Alioto T."/>
            <person name="Alioto T."/>
            <person name="Gomez Garrido J."/>
        </authorList>
    </citation>
    <scope>NUCLEOTIDE SEQUENCE [LARGE SCALE GENOMIC DNA]</scope>
</reference>
<name>A0A8S1C0Y2_9INSE</name>
<organism evidence="2 3">
    <name type="scientific">Cloeon dipterum</name>
    <dbReference type="NCBI Taxonomy" id="197152"/>
    <lineage>
        <taxon>Eukaryota</taxon>
        <taxon>Metazoa</taxon>
        <taxon>Ecdysozoa</taxon>
        <taxon>Arthropoda</taxon>
        <taxon>Hexapoda</taxon>
        <taxon>Insecta</taxon>
        <taxon>Pterygota</taxon>
        <taxon>Palaeoptera</taxon>
        <taxon>Ephemeroptera</taxon>
        <taxon>Pisciforma</taxon>
        <taxon>Baetidae</taxon>
        <taxon>Cloeon</taxon>
    </lineage>
</organism>
<dbReference type="InterPro" id="IPR049352">
    <property type="entry name" value="Rost"/>
</dbReference>
<keyword evidence="1" id="KW-0812">Transmembrane</keyword>
<comment type="caution">
    <text evidence="2">The sequence shown here is derived from an EMBL/GenBank/DDBJ whole genome shotgun (WGS) entry which is preliminary data.</text>
</comment>
<feature type="transmembrane region" description="Helical" evidence="1">
    <location>
        <begin position="44"/>
        <end position="63"/>
    </location>
</feature>
<feature type="transmembrane region" description="Helical" evidence="1">
    <location>
        <begin position="127"/>
        <end position="148"/>
    </location>
</feature>
<dbReference type="OrthoDB" id="419711at2759"/>
<dbReference type="Pfam" id="PF21534">
    <property type="entry name" value="Rost"/>
    <property type="match status" value="1"/>
</dbReference>
<feature type="transmembrane region" description="Helical" evidence="1">
    <location>
        <begin position="190"/>
        <end position="209"/>
    </location>
</feature>
<dbReference type="GO" id="GO:0016020">
    <property type="term" value="C:membrane"/>
    <property type="evidence" value="ECO:0007669"/>
    <property type="project" value="TreeGrafter"/>
</dbReference>
<keyword evidence="1" id="KW-1133">Transmembrane helix</keyword>
<feature type="transmembrane region" description="Helical" evidence="1">
    <location>
        <begin position="229"/>
        <end position="253"/>
    </location>
</feature>
<dbReference type="PANTHER" id="PTHR12242:SF49">
    <property type="entry name" value="HEADBUTT, ISOFORM E"/>
    <property type="match status" value="1"/>
</dbReference>
<gene>
    <name evidence="2" type="ORF">CLODIP_2_CD05519</name>
</gene>
<keyword evidence="1" id="KW-0472">Membrane</keyword>
<evidence type="ECO:0000256" key="1">
    <source>
        <dbReference type="SAM" id="Phobius"/>
    </source>
</evidence>
<keyword evidence="3" id="KW-1185">Reference proteome</keyword>
<protein>
    <recommendedName>
        <fullName evidence="4">Protein rolling stone</fullName>
    </recommendedName>
</protein>
<evidence type="ECO:0000313" key="2">
    <source>
        <dbReference type="EMBL" id="CAB3365527.1"/>
    </source>
</evidence>
<dbReference type="PANTHER" id="PTHR12242">
    <property type="entry name" value="OS02G0130600 PROTEIN-RELATED"/>
    <property type="match status" value="1"/>
</dbReference>
<evidence type="ECO:0000313" key="3">
    <source>
        <dbReference type="Proteomes" id="UP000494165"/>
    </source>
</evidence>
<proteinExistence type="predicted"/>
<dbReference type="AlphaFoldDB" id="A0A8S1C0Y2"/>